<feature type="transmembrane region" description="Helical" evidence="1">
    <location>
        <begin position="285"/>
        <end position="307"/>
    </location>
</feature>
<dbReference type="Proteomes" id="UP000008794">
    <property type="component" value="Chromosome"/>
</dbReference>
<evidence type="ECO:0000256" key="1">
    <source>
        <dbReference type="SAM" id="Phobius"/>
    </source>
</evidence>
<organism evidence="2 3">
    <name type="scientific">Alistipes shahii WAL 8301</name>
    <dbReference type="NCBI Taxonomy" id="717959"/>
    <lineage>
        <taxon>Bacteria</taxon>
        <taxon>Pseudomonadati</taxon>
        <taxon>Bacteroidota</taxon>
        <taxon>Bacteroidia</taxon>
        <taxon>Bacteroidales</taxon>
        <taxon>Rikenellaceae</taxon>
        <taxon>Alistipes</taxon>
    </lineage>
</organism>
<dbReference type="PATRIC" id="fig|717959.3.peg.292"/>
<dbReference type="InterPro" id="IPR049458">
    <property type="entry name" value="EpsG-like"/>
</dbReference>
<feature type="transmembrane region" description="Helical" evidence="1">
    <location>
        <begin position="340"/>
        <end position="358"/>
    </location>
</feature>
<dbReference type="EMBL" id="FP929032">
    <property type="protein sequence ID" value="CBK64208.1"/>
    <property type="molecule type" value="Genomic_DNA"/>
</dbReference>
<feature type="transmembrane region" description="Helical" evidence="1">
    <location>
        <begin position="213"/>
        <end position="235"/>
    </location>
</feature>
<dbReference type="STRING" id="717959.AL1_18400"/>
<name>D4IMP6_9BACT</name>
<dbReference type="RefSeq" id="WP_015547100.1">
    <property type="nucleotide sequence ID" value="NC_021030.1"/>
</dbReference>
<feature type="transmembrane region" description="Helical" evidence="1">
    <location>
        <begin position="255"/>
        <end position="273"/>
    </location>
</feature>
<dbReference type="GeneID" id="92756813"/>
<dbReference type="OrthoDB" id="1861572at2"/>
<reference evidence="2 3" key="2">
    <citation type="submission" date="2010-03" db="EMBL/GenBank/DDBJ databases">
        <authorList>
            <person name="Pajon A."/>
        </authorList>
    </citation>
    <scope>NUCLEOTIDE SEQUENCE [LARGE SCALE GENOMIC DNA]</scope>
    <source>
        <strain evidence="2 3">WAL 8301</strain>
    </source>
</reference>
<dbReference type="AlphaFoldDB" id="D4IMP6"/>
<dbReference type="Pfam" id="PF14897">
    <property type="entry name" value="EpsG"/>
    <property type="match status" value="1"/>
</dbReference>
<feature type="transmembrane region" description="Helical" evidence="1">
    <location>
        <begin position="176"/>
        <end position="201"/>
    </location>
</feature>
<dbReference type="HOGENOM" id="CLU_766466_0_0_10"/>
<sequence>MELFSLWILLIATIALTSISLRKEKVVLADNTTYYKSIINPLWIGVTILLLAFYTSNTIANDVYVYRENYSLIPTTVTWKSLFEKGIGSNPLFGFIQVLFIRYISSDPATFHFFEGLVVQTCLVLFYRRYSPSLSMSLFMTITSGLFYFTMVSWKQSIAMGVGLIGITLIQQRRYILYYALLALMMLIHPYIIMYATLPLLINNRVWTTRNILILITMCIAGYFLSEILGAMLEVTETVFGDSHDANWFSNEHGVSWQRILFFAITPVLSVSYRKQINAKSTPLMNGFIQMAVISFGFMFMAMYGGANFISRMATYFEPFTYVALPYILMYIIPKPKRAVIKWGILTLFLVFFCFLQLKMR</sequence>
<proteinExistence type="predicted"/>
<evidence type="ECO:0008006" key="4">
    <source>
        <dbReference type="Google" id="ProtNLM"/>
    </source>
</evidence>
<keyword evidence="1" id="KW-1133">Transmembrane helix</keyword>
<reference evidence="2 3" key="1">
    <citation type="submission" date="2010-03" db="EMBL/GenBank/DDBJ databases">
        <title>The genome sequence of Alistipes shahii WAL 8301.</title>
        <authorList>
            <consortium name="metaHIT consortium -- http://www.metahit.eu/"/>
            <person name="Pajon A."/>
            <person name="Turner K."/>
            <person name="Parkhill J."/>
        </authorList>
    </citation>
    <scope>NUCLEOTIDE SEQUENCE [LARGE SCALE GENOMIC DNA]</scope>
    <source>
        <strain evidence="2 3">WAL 8301</strain>
    </source>
</reference>
<accession>D4IMP6</accession>
<keyword evidence="1" id="KW-0472">Membrane</keyword>
<evidence type="ECO:0000313" key="3">
    <source>
        <dbReference type="Proteomes" id="UP000008794"/>
    </source>
</evidence>
<keyword evidence="3" id="KW-1185">Reference proteome</keyword>
<dbReference type="KEGG" id="ash:AL1_18400"/>
<gene>
    <name evidence="2" type="ORF">AL1_18400</name>
</gene>
<feature type="transmembrane region" description="Helical" evidence="1">
    <location>
        <begin position="313"/>
        <end position="333"/>
    </location>
</feature>
<feature type="transmembrane region" description="Helical" evidence="1">
    <location>
        <begin position="38"/>
        <end position="66"/>
    </location>
</feature>
<protein>
    <recommendedName>
        <fullName evidence="4">EpsG family protein</fullName>
    </recommendedName>
</protein>
<evidence type="ECO:0000313" key="2">
    <source>
        <dbReference type="EMBL" id="CBK64208.1"/>
    </source>
</evidence>
<keyword evidence="1" id="KW-0812">Transmembrane</keyword>
<dbReference type="BioCyc" id="ASHA717959:AL1_RS08655-MONOMER"/>